<dbReference type="STRING" id="43335.A0A4U5PVM9"/>
<dbReference type="PANTHER" id="PTHR34410:SF2">
    <property type="entry name" value="RRNA INTRON-ENCODED HOMING ENDONUCLEASE"/>
    <property type="match status" value="1"/>
</dbReference>
<feature type="compositionally biased region" description="Basic and acidic residues" evidence="1">
    <location>
        <begin position="579"/>
        <end position="588"/>
    </location>
</feature>
<dbReference type="Pfam" id="PF03732">
    <property type="entry name" value="Retrotrans_gag"/>
    <property type="match status" value="1"/>
</dbReference>
<accession>A0A4U5PVM9</accession>
<sequence length="1227" mass="133082">MEQYFSVARIGATEQVDLTVMYLTGDAKLWWRTRTKDDLSAGRPKIETWERLKKELKEQFLPNNTSWIARDELKKTKTRQSFSSLILDIENMSEEDRLFNFMSGLQPWAQAELRRQNVKDLSSAIAAADNLVDYKAPARESYKSASFKSKGKSKEERPKKKFGGFGGGAGKATAAEKGKAKYTHTPGNGTKPNITCFICEGPHFARECPKREKLNAIRAGNSDEEEGMITRVNPMRVLCCLVAESEDAAAENSHVETDLARIETLRKGKPGATDSLMYVKIEINGKGVTAMLDSGATHTFVADRMAKELGLRLSDSQTSMKAVNSKAQKIAGMSYDVPIVLDQWRGKHDLLVITLDDYDLILGLDFLRKAKIALMPYLNGIMIASEGCPCFVPCCNVAVANVAKGKKSLISAIAIEKALRKGGEVFLATIAEEKADYCGEVESDMLDRLRKAATEDAAYKKMVDLVREGTIRRYWLEQDLLYAKGGRIFVPKGELRKYLMTETHDPQWAGHPGRERMAAPTRPTAWRDVTIPATVPVTRSKPLGALGLLIRGCGRARTLICQRSCQPIGSPNAPNGLARRHDSGHRPCDPLQAVGRVGAAYPRLRARTHSDLPALVPTNRQPQRAQRLGATSRFRPPSLPNAPNGLARRHDSGHRPRDPLQAVGRVGAAYPRRGRGALTSRARSKVLAADARLSACRDVPVAVAGIPARHPLQAVGRVGAAYPRSRAWGLNRIPLDSPRAKVLAAPTRPTAWRDVTAAVASACARKLEAWPTCLVRTAELGDCEESCTAWACRIQLLRSCQGAGSPRHPQAPARCARCRGLASVFRAEADGPPNDCPCCSPPRPVPSRSAASPAACCVSLRDPPRPPRLVACPFEILRVPQRRVACPFEILSRPAVRARSLSGVSICPRGRGSLVGIVVACTQSRMSGNWAVRVGRLRACAPNCRPAAPITLSPRPWVPCGEAGFLCCVPTSVEFECEAVPLRRAPPRGRGANLAAAPVFQSSGIPPNWPTRGRSCFRMRNAMPARGPPPLRPSRSSRSCSIRTTSSPVSAPRLIGVGDRAGRGVAKECYLVDPASSHMLVSKIKPCMFKKLVVGLWVGSAGPPQVCTGRLVPSTGDALLALTGRVVPPDFDPIVLAFGIGVMINRDSRGHSYFIVRERKLGARRRSDTVLVSTINDADQGLADVASRTPPAPYEKSKFLGSGGSMVARLKLKGIDGRAPPGVEPAA</sequence>
<reference evidence="3" key="1">
    <citation type="submission" date="2018-10" db="EMBL/GenBank/DDBJ databases">
        <title>Population genomic analysis revealed the cold adaptation of white poplar.</title>
        <authorList>
            <person name="Liu Y.-J."/>
        </authorList>
    </citation>
    <scope>NUCLEOTIDE SEQUENCE [LARGE SCALE GENOMIC DNA]</scope>
    <source>
        <strain evidence="3">PAL-ZL1</strain>
    </source>
</reference>
<organism evidence="3">
    <name type="scientific">Populus alba</name>
    <name type="common">White poplar</name>
    <dbReference type="NCBI Taxonomy" id="43335"/>
    <lineage>
        <taxon>Eukaryota</taxon>
        <taxon>Viridiplantae</taxon>
        <taxon>Streptophyta</taxon>
        <taxon>Embryophyta</taxon>
        <taxon>Tracheophyta</taxon>
        <taxon>Spermatophyta</taxon>
        <taxon>Magnoliopsida</taxon>
        <taxon>eudicotyledons</taxon>
        <taxon>Gunneridae</taxon>
        <taxon>Pentapetalae</taxon>
        <taxon>rosids</taxon>
        <taxon>fabids</taxon>
        <taxon>Malpighiales</taxon>
        <taxon>Salicaceae</taxon>
        <taxon>Saliceae</taxon>
        <taxon>Populus</taxon>
    </lineage>
</organism>
<feature type="region of interest" description="Disordered" evidence="1">
    <location>
        <begin position="1024"/>
        <end position="1047"/>
    </location>
</feature>
<protein>
    <recommendedName>
        <fullName evidence="2">Retrotransposon gag domain-containing protein</fullName>
    </recommendedName>
</protein>
<feature type="compositionally biased region" description="Basic and acidic residues" evidence="1">
    <location>
        <begin position="648"/>
        <end position="658"/>
    </location>
</feature>
<feature type="region of interest" description="Disordered" evidence="1">
    <location>
        <begin position="572"/>
        <end position="591"/>
    </location>
</feature>
<dbReference type="SUPFAM" id="SSF50630">
    <property type="entry name" value="Acid proteases"/>
    <property type="match status" value="1"/>
</dbReference>
<dbReference type="AlphaFoldDB" id="A0A4U5PVM9"/>
<proteinExistence type="predicted"/>
<feature type="region of interest" description="Disordered" evidence="1">
    <location>
        <begin position="145"/>
        <end position="168"/>
    </location>
</feature>
<evidence type="ECO:0000256" key="1">
    <source>
        <dbReference type="SAM" id="MobiDB-lite"/>
    </source>
</evidence>
<feature type="compositionally biased region" description="Low complexity" evidence="1">
    <location>
        <begin position="1033"/>
        <end position="1047"/>
    </location>
</feature>
<dbReference type="InterPro" id="IPR001969">
    <property type="entry name" value="Aspartic_peptidase_AS"/>
</dbReference>
<dbReference type="PROSITE" id="PS00141">
    <property type="entry name" value="ASP_PROTEASE"/>
    <property type="match status" value="1"/>
</dbReference>
<name>A0A4U5PVM9_POPAL</name>
<feature type="domain" description="Retrotransposon gag" evidence="2">
    <location>
        <begin position="18"/>
        <end position="107"/>
    </location>
</feature>
<gene>
    <name evidence="3" type="ORF">D5086_0000171920</name>
</gene>
<feature type="region of interest" description="Disordered" evidence="1">
    <location>
        <begin position="614"/>
        <end position="660"/>
    </location>
</feature>
<dbReference type="InterPro" id="IPR005162">
    <property type="entry name" value="Retrotrans_gag_dom"/>
</dbReference>
<comment type="caution">
    <text evidence="3">The sequence shown here is derived from an EMBL/GenBank/DDBJ whole genome shotgun (WGS) entry which is preliminary data.</text>
</comment>
<dbReference type="InterPro" id="IPR021109">
    <property type="entry name" value="Peptidase_aspartic_dom_sf"/>
</dbReference>
<evidence type="ECO:0000313" key="3">
    <source>
        <dbReference type="EMBL" id="TKS01553.1"/>
    </source>
</evidence>
<dbReference type="Gene3D" id="2.40.70.10">
    <property type="entry name" value="Acid Proteases"/>
    <property type="match status" value="1"/>
</dbReference>
<dbReference type="CDD" id="cd00303">
    <property type="entry name" value="retropepsin_like"/>
    <property type="match status" value="1"/>
</dbReference>
<dbReference type="EMBL" id="RCHU01000565">
    <property type="protein sequence ID" value="TKS01553.1"/>
    <property type="molecule type" value="Genomic_DNA"/>
</dbReference>
<dbReference type="GO" id="GO:0006508">
    <property type="term" value="P:proteolysis"/>
    <property type="evidence" value="ECO:0007669"/>
    <property type="project" value="InterPro"/>
</dbReference>
<dbReference type="Pfam" id="PF13975">
    <property type="entry name" value="gag-asp_proteas"/>
    <property type="match status" value="1"/>
</dbReference>
<dbReference type="PANTHER" id="PTHR34410">
    <property type="entry name" value="INTRON-ENCODED HOMING ENDONUCLEASE, PUTATIVE-RELATED"/>
    <property type="match status" value="1"/>
</dbReference>
<dbReference type="GO" id="GO:0004190">
    <property type="term" value="F:aspartic-type endopeptidase activity"/>
    <property type="evidence" value="ECO:0007669"/>
    <property type="project" value="InterPro"/>
</dbReference>
<evidence type="ECO:0000259" key="2">
    <source>
        <dbReference type="Pfam" id="PF03732"/>
    </source>
</evidence>